<dbReference type="Proteomes" id="UP000198942">
    <property type="component" value="Unassembled WGS sequence"/>
</dbReference>
<name>A0A1H8Q377_9SPHI</name>
<evidence type="ECO:0000313" key="2">
    <source>
        <dbReference type="Proteomes" id="UP000198942"/>
    </source>
</evidence>
<dbReference type="AlphaFoldDB" id="A0A1H8Q377"/>
<sequence length="51" mass="5837">MTPELFDDFIHNCYTIVNISIDASNNVVPVVYNDGFRFQIYMSLFEASDLG</sequence>
<gene>
    <name evidence="1" type="ORF">SAMN05192574_108249</name>
</gene>
<protein>
    <submittedName>
        <fullName evidence="1">Uncharacterized protein</fullName>
    </submittedName>
</protein>
<organism evidence="1 2">
    <name type="scientific">Mucilaginibacter gossypiicola</name>
    <dbReference type="NCBI Taxonomy" id="551995"/>
    <lineage>
        <taxon>Bacteria</taxon>
        <taxon>Pseudomonadati</taxon>
        <taxon>Bacteroidota</taxon>
        <taxon>Sphingobacteriia</taxon>
        <taxon>Sphingobacteriales</taxon>
        <taxon>Sphingobacteriaceae</taxon>
        <taxon>Mucilaginibacter</taxon>
    </lineage>
</organism>
<proteinExistence type="predicted"/>
<dbReference type="EMBL" id="FOCL01000008">
    <property type="protein sequence ID" value="SEO48431.1"/>
    <property type="molecule type" value="Genomic_DNA"/>
</dbReference>
<reference evidence="2" key="1">
    <citation type="submission" date="2016-10" db="EMBL/GenBank/DDBJ databases">
        <authorList>
            <person name="Varghese N."/>
            <person name="Submissions S."/>
        </authorList>
    </citation>
    <scope>NUCLEOTIDE SEQUENCE [LARGE SCALE GENOMIC DNA]</scope>
    <source>
        <strain evidence="2">Gh-48</strain>
    </source>
</reference>
<keyword evidence="2" id="KW-1185">Reference proteome</keyword>
<evidence type="ECO:0000313" key="1">
    <source>
        <dbReference type="EMBL" id="SEO48431.1"/>
    </source>
</evidence>
<accession>A0A1H8Q377</accession>